<dbReference type="GO" id="GO:0006783">
    <property type="term" value="P:heme biosynthetic process"/>
    <property type="evidence" value="ECO:0007669"/>
    <property type="project" value="InterPro"/>
</dbReference>
<comment type="similarity">
    <text evidence="1">Belongs to the ferrochelatase family.</text>
</comment>
<reference evidence="2 3" key="1">
    <citation type="journal article" date="2016" name="Mol. Biol. Evol.">
        <title>Comparative Genomics of Early-Diverging Mushroom-Forming Fungi Provides Insights into the Origins of Lignocellulose Decay Capabilities.</title>
        <authorList>
            <person name="Nagy L.G."/>
            <person name="Riley R."/>
            <person name="Tritt A."/>
            <person name="Adam C."/>
            <person name="Daum C."/>
            <person name="Floudas D."/>
            <person name="Sun H."/>
            <person name="Yadav J.S."/>
            <person name="Pangilinan J."/>
            <person name="Larsson K.H."/>
            <person name="Matsuura K."/>
            <person name="Barry K."/>
            <person name="Labutti K."/>
            <person name="Kuo R."/>
            <person name="Ohm R.A."/>
            <person name="Bhattacharya S.S."/>
            <person name="Shirouzu T."/>
            <person name="Yoshinaga Y."/>
            <person name="Martin F.M."/>
            <person name="Grigoriev I.V."/>
            <person name="Hibbett D.S."/>
        </authorList>
    </citation>
    <scope>NUCLEOTIDE SEQUENCE [LARGE SCALE GENOMIC DNA]</scope>
    <source>
        <strain evidence="2 3">TUFC12733</strain>
    </source>
</reference>
<protein>
    <submittedName>
        <fullName evidence="2">Chelatase</fullName>
    </submittedName>
</protein>
<dbReference type="InterPro" id="IPR001015">
    <property type="entry name" value="Ferrochelatase"/>
</dbReference>
<keyword evidence="3" id="KW-1185">Reference proteome</keyword>
<evidence type="ECO:0000313" key="2">
    <source>
        <dbReference type="EMBL" id="KZO89975.1"/>
    </source>
</evidence>
<dbReference type="SUPFAM" id="SSF53800">
    <property type="entry name" value="Chelatase"/>
    <property type="match status" value="1"/>
</dbReference>
<evidence type="ECO:0000313" key="3">
    <source>
        <dbReference type="Proteomes" id="UP000076738"/>
    </source>
</evidence>
<dbReference type="PANTHER" id="PTHR11108">
    <property type="entry name" value="FERROCHELATASE"/>
    <property type="match status" value="1"/>
</dbReference>
<dbReference type="STRING" id="1330018.A0A167FYA8"/>
<dbReference type="AlphaFoldDB" id="A0A167FYA8"/>
<gene>
    <name evidence="2" type="ORF">CALVIDRAFT_531743</name>
</gene>
<proteinExistence type="inferred from homology"/>
<dbReference type="PANTHER" id="PTHR11108:SF1">
    <property type="entry name" value="FERROCHELATASE, MITOCHONDRIAL"/>
    <property type="match status" value="1"/>
</dbReference>
<dbReference type="Pfam" id="PF00762">
    <property type="entry name" value="Ferrochelatase"/>
    <property type="match status" value="2"/>
</dbReference>
<dbReference type="Gene3D" id="3.40.50.1400">
    <property type="match status" value="2"/>
</dbReference>
<accession>A0A167FYA8</accession>
<dbReference type="GO" id="GO:0005739">
    <property type="term" value="C:mitochondrion"/>
    <property type="evidence" value="ECO:0007669"/>
    <property type="project" value="TreeGrafter"/>
</dbReference>
<evidence type="ECO:0000256" key="1">
    <source>
        <dbReference type="RuleBase" id="RU004185"/>
    </source>
</evidence>
<sequence>MAPHKARAAFRYAWPYTKDCLDELGRAGVKRAVAFTQYPQYSCSTTGSSLNVMWPWAMGFRRSKTGEGEGKVELKGVECESSTGGSRTLAYTQSDSTQAFSRNIEAALAALPHYDPSVRSSVVALFSAHSPCPSYTGSHPYVLEVSSTVSPVIGRLGNESRYRSGLGRLGEKKVCLVPIAFISDYIETLFELDHKYAKEAKLLGTNIACAESFNGSPVFARADPAAAHLKEIKGMGRYASVQMGL</sequence>
<dbReference type="GO" id="GO:0004325">
    <property type="term" value="F:ferrochelatase activity"/>
    <property type="evidence" value="ECO:0007669"/>
    <property type="project" value="InterPro"/>
</dbReference>
<organism evidence="2 3">
    <name type="scientific">Calocera viscosa (strain TUFC12733)</name>
    <dbReference type="NCBI Taxonomy" id="1330018"/>
    <lineage>
        <taxon>Eukaryota</taxon>
        <taxon>Fungi</taxon>
        <taxon>Dikarya</taxon>
        <taxon>Basidiomycota</taxon>
        <taxon>Agaricomycotina</taxon>
        <taxon>Dacrymycetes</taxon>
        <taxon>Dacrymycetales</taxon>
        <taxon>Dacrymycetaceae</taxon>
        <taxon>Calocera</taxon>
    </lineage>
</organism>
<dbReference type="EMBL" id="KV417357">
    <property type="protein sequence ID" value="KZO89975.1"/>
    <property type="molecule type" value="Genomic_DNA"/>
</dbReference>
<name>A0A167FYA8_CALVF</name>
<dbReference type="Proteomes" id="UP000076738">
    <property type="component" value="Unassembled WGS sequence"/>
</dbReference>
<dbReference type="OrthoDB" id="1323at2759"/>